<proteinExistence type="predicted"/>
<feature type="region of interest" description="Disordered" evidence="1">
    <location>
        <begin position="342"/>
        <end position="445"/>
    </location>
</feature>
<keyword evidence="3" id="KW-1185">Reference proteome</keyword>
<dbReference type="RefSeq" id="XP_033691545.1">
    <property type="nucleotide sequence ID" value="XM_033832519.1"/>
</dbReference>
<protein>
    <submittedName>
        <fullName evidence="2">Uncharacterized protein</fullName>
    </submittedName>
</protein>
<organism evidence="2 3">
    <name type="scientific">Trematosphaeria pertusa</name>
    <dbReference type="NCBI Taxonomy" id="390896"/>
    <lineage>
        <taxon>Eukaryota</taxon>
        <taxon>Fungi</taxon>
        <taxon>Dikarya</taxon>
        <taxon>Ascomycota</taxon>
        <taxon>Pezizomycotina</taxon>
        <taxon>Dothideomycetes</taxon>
        <taxon>Pleosporomycetidae</taxon>
        <taxon>Pleosporales</taxon>
        <taxon>Massarineae</taxon>
        <taxon>Trematosphaeriaceae</taxon>
        <taxon>Trematosphaeria</taxon>
    </lineage>
</organism>
<reference evidence="2" key="1">
    <citation type="journal article" date="2020" name="Stud. Mycol.">
        <title>101 Dothideomycetes genomes: a test case for predicting lifestyles and emergence of pathogens.</title>
        <authorList>
            <person name="Haridas S."/>
            <person name="Albert R."/>
            <person name="Binder M."/>
            <person name="Bloem J."/>
            <person name="Labutti K."/>
            <person name="Salamov A."/>
            <person name="Andreopoulos B."/>
            <person name="Baker S."/>
            <person name="Barry K."/>
            <person name="Bills G."/>
            <person name="Bluhm B."/>
            <person name="Cannon C."/>
            <person name="Castanera R."/>
            <person name="Culley D."/>
            <person name="Daum C."/>
            <person name="Ezra D."/>
            <person name="Gonzalez J."/>
            <person name="Henrissat B."/>
            <person name="Kuo A."/>
            <person name="Liang C."/>
            <person name="Lipzen A."/>
            <person name="Lutzoni F."/>
            <person name="Magnuson J."/>
            <person name="Mondo S."/>
            <person name="Nolan M."/>
            <person name="Ohm R."/>
            <person name="Pangilinan J."/>
            <person name="Park H.-J."/>
            <person name="Ramirez L."/>
            <person name="Alfaro M."/>
            <person name="Sun H."/>
            <person name="Tritt A."/>
            <person name="Yoshinaga Y."/>
            <person name="Zwiers L.-H."/>
            <person name="Turgeon B."/>
            <person name="Goodwin S."/>
            <person name="Spatafora J."/>
            <person name="Crous P."/>
            <person name="Grigoriev I."/>
        </authorList>
    </citation>
    <scope>NUCLEOTIDE SEQUENCE</scope>
    <source>
        <strain evidence="2">CBS 122368</strain>
    </source>
</reference>
<evidence type="ECO:0000256" key="1">
    <source>
        <dbReference type="SAM" id="MobiDB-lite"/>
    </source>
</evidence>
<gene>
    <name evidence="2" type="ORF">BU26DRAFT_557988</name>
</gene>
<feature type="compositionally biased region" description="Low complexity" evidence="1">
    <location>
        <begin position="384"/>
        <end position="410"/>
    </location>
</feature>
<accession>A0A6A6J2B2</accession>
<dbReference type="OrthoDB" id="3944128at2759"/>
<dbReference type="AlphaFoldDB" id="A0A6A6J2B2"/>
<sequence length="805" mass="82975">MLNGTSTVKNDTASFCNAQKISWSLVSVDYSSSHPFISTYTETSNYTKTLWASTNYNCTRMCGTICYAGPTTVTSSTTSIYSLYTGTYTAGLKYPTPSPNCSIGFSDCLSLRTSYTSAFSSYWYSIPASLRELTTMPVNPSCSACVSTGCTFAHAGMSLYYWPSTANVSRDYCAWDPIGGPVTTDLFNLNTTYTPVTTGPYAVVDGITLFSGNVYLSLMEPFVTDNCGHQITRRNPGPNILTIASSDLYSIRKYPHNVIPWSVNYDDFNDPVPWSAYVGDRYCANNRPLCSVVFPHDYHPVMRMPPQITDLDPNWKTCVWTSYGIFDPPIALHSVGNIFQSSSAAPPKPTPTDPEPVVSPTPAKPGQSGGDGIPVVTPPPTSPTDPNGPQDPQDPPNNNNPQDPPVNNNPNPTPGQNPTPNNPGPTNPANNPGNPSPPVITVGPTVIPVDPTGGVIINPGTTLTRGGAPIVISSTTFSIGDAGLTIISPSTSTKIPFGNGPVTVPLGPGNAPVTLDPAGSLVLGGTTLRPGAPAVTVDGTRMSVGSSGVVLVGPSGATSTIPIPAGDPSAPQIITIGSSTFTLANGNVMLAPGITIGFGDPAVTMSGTTFSIGPSGLVVGFLGSSSTVPIPMATQVVTVGSQTYTMYNGELVLAPGTTIGFGDPPVTVSGTTYSIGPSGLVVIGPSGTSTIPVLLSMQVITVGGHTYTMYDGELVLGPGTTLGPGDPAVTVDGTTFSVGPTGVVVLSSGGGTTMPVTATGTGDGSLNVSPTSPYGAAVTGTGAKSKWEWWWGGMGFVVGVLEVVL</sequence>
<feature type="compositionally biased region" description="Pro residues" evidence="1">
    <location>
        <begin position="346"/>
        <end position="363"/>
    </location>
</feature>
<feature type="compositionally biased region" description="Low complexity" evidence="1">
    <location>
        <begin position="427"/>
        <end position="445"/>
    </location>
</feature>
<dbReference type="EMBL" id="ML987189">
    <property type="protein sequence ID" value="KAF2256541.1"/>
    <property type="molecule type" value="Genomic_DNA"/>
</dbReference>
<dbReference type="GeneID" id="54585849"/>
<dbReference type="Proteomes" id="UP000800094">
    <property type="component" value="Unassembled WGS sequence"/>
</dbReference>
<evidence type="ECO:0000313" key="3">
    <source>
        <dbReference type="Proteomes" id="UP000800094"/>
    </source>
</evidence>
<evidence type="ECO:0000313" key="2">
    <source>
        <dbReference type="EMBL" id="KAF2256541.1"/>
    </source>
</evidence>
<feature type="compositionally biased region" description="Pro residues" evidence="1">
    <location>
        <begin position="411"/>
        <end position="426"/>
    </location>
</feature>
<name>A0A6A6J2B2_9PLEO</name>